<accession>A0AAP0HBL9</accession>
<name>A0AAP0HBL9_9MAGN</name>
<dbReference type="PANTHER" id="PTHR34890">
    <property type="entry name" value="ORF16-LACZ FUSION PROTEIN-RELATED"/>
    <property type="match status" value="1"/>
</dbReference>
<evidence type="ECO:0000256" key="5">
    <source>
        <dbReference type="ARBA" id="ARBA00022640"/>
    </source>
</evidence>
<feature type="region of interest" description="Disordered" evidence="6">
    <location>
        <begin position="229"/>
        <end position="272"/>
    </location>
</feature>
<evidence type="ECO:0000256" key="6">
    <source>
        <dbReference type="SAM" id="MobiDB-lite"/>
    </source>
</evidence>
<dbReference type="AlphaFoldDB" id="A0AAP0HBL9"/>
<comment type="subcellular location">
    <subcellularLocation>
        <location evidence="1">Plastid</location>
        <location evidence="1">Chloroplast</location>
    </subcellularLocation>
</comment>
<dbReference type="Proteomes" id="UP001420932">
    <property type="component" value="Unassembled WGS sequence"/>
</dbReference>
<gene>
    <name evidence="7" type="ORF">Syun_031746</name>
</gene>
<evidence type="ECO:0000256" key="1">
    <source>
        <dbReference type="ARBA" id="ARBA00004229"/>
    </source>
</evidence>
<evidence type="ECO:0000313" key="8">
    <source>
        <dbReference type="Proteomes" id="UP001420932"/>
    </source>
</evidence>
<feature type="region of interest" description="Disordered" evidence="6">
    <location>
        <begin position="452"/>
        <end position="474"/>
    </location>
</feature>
<feature type="compositionally biased region" description="Basic and acidic residues" evidence="6">
    <location>
        <begin position="229"/>
        <end position="240"/>
    </location>
</feature>
<dbReference type="EMBL" id="JBBNAF010000030">
    <property type="protein sequence ID" value="KAK9082288.1"/>
    <property type="molecule type" value="Genomic_DNA"/>
</dbReference>
<keyword evidence="8" id="KW-1185">Reference proteome</keyword>
<comment type="caution">
    <text evidence="7">The sequence shown here is derived from an EMBL/GenBank/DDBJ whole genome shotgun (WGS) entry which is preliminary data.</text>
</comment>
<evidence type="ECO:0000256" key="4">
    <source>
        <dbReference type="ARBA" id="ARBA00022528"/>
    </source>
</evidence>
<dbReference type="GO" id="GO:0009507">
    <property type="term" value="C:chloroplast"/>
    <property type="evidence" value="ECO:0007669"/>
    <property type="project" value="UniProtKB-SubCell"/>
</dbReference>
<comment type="similarity">
    <text evidence="2">Belongs to the ycf68 family.</text>
</comment>
<proteinExistence type="inferred from homology"/>
<sequence length="655" mass="71257">MSRILLKERGAFGNADTGGAWLSSARATAGDKPEEGEDDVKSSCPVCPGRHTCYNGRDKGSRSREGELTPKTRPQFGLQAATRLHEAGIARTRRLDLAIRRMLGLKKDPRVSRVGPGGSLNAFFFLLIGVISQRLAMDGPAAPGKRIEEASDSFMHAPLGSGGYSSVGRAPLLQLGRCDYGSSMDRTWTVVGVGGSPRVPSSGISGEEDQVGPCEQLDALSPFNPLSEMRQKERKSMDRPHRLHPVGTTRSPQGRLRHPGLDSPEPQESLEWDSNSAPFEILRRVALWRAQISRGGLRGGGLPCGGCQRFESAYLQLVNLADTKVYDSTQFFRFGSSIYDLSFMDVDKILPFSSTLGWHSLKVNVNGEVQTRKGLRWIPRHPETRKGVASDEMLRGVENKHRSGDSRIGQPFELLLNPWAGKRQPGELKHLSEAVECCTLDGESPVAESITSLRSDPSSMGHVESRVNQQGPPCKAKYSWVTDSEVVPIQCPENLRVPPQGSSTGGESGPKIRPKGVVDGQQVNIPVLPLVGPEGRRRLGEPATEAPVNGGRNYNGPKVAKFLVGLGGGRRRPPSGGGPEPSVRYHSGRARILTLCQDLRAKGQSQVWHLDVGSSPPGAVVCSKGWAVRPLKRYVSWVQNVVRQFGPYPVWALEH</sequence>
<evidence type="ECO:0000256" key="3">
    <source>
        <dbReference type="ARBA" id="ARBA00021456"/>
    </source>
</evidence>
<keyword evidence="5" id="KW-0934">Plastid</keyword>
<protein>
    <recommendedName>
        <fullName evidence="3">Uncharacterized protein ycf68</fullName>
    </recommendedName>
</protein>
<feature type="region of interest" description="Disordered" evidence="6">
    <location>
        <begin position="493"/>
        <end position="517"/>
    </location>
</feature>
<organism evidence="7 8">
    <name type="scientific">Stephania yunnanensis</name>
    <dbReference type="NCBI Taxonomy" id="152371"/>
    <lineage>
        <taxon>Eukaryota</taxon>
        <taxon>Viridiplantae</taxon>
        <taxon>Streptophyta</taxon>
        <taxon>Embryophyta</taxon>
        <taxon>Tracheophyta</taxon>
        <taxon>Spermatophyta</taxon>
        <taxon>Magnoliopsida</taxon>
        <taxon>Ranunculales</taxon>
        <taxon>Menispermaceae</taxon>
        <taxon>Menispermoideae</taxon>
        <taxon>Cissampelideae</taxon>
        <taxon>Stephania</taxon>
    </lineage>
</organism>
<feature type="region of interest" description="Disordered" evidence="6">
    <location>
        <begin position="24"/>
        <end position="43"/>
    </location>
</feature>
<reference evidence="7 8" key="1">
    <citation type="submission" date="2024-01" db="EMBL/GenBank/DDBJ databases">
        <title>Genome assemblies of Stephania.</title>
        <authorList>
            <person name="Yang L."/>
        </authorList>
    </citation>
    <scope>NUCLEOTIDE SEQUENCE [LARGE SCALE GENOMIC DNA]</scope>
    <source>
        <strain evidence="7">YNDBR</strain>
        <tissue evidence="7">Leaf</tissue>
    </source>
</reference>
<evidence type="ECO:0000313" key="7">
    <source>
        <dbReference type="EMBL" id="KAK9082288.1"/>
    </source>
</evidence>
<evidence type="ECO:0000256" key="2">
    <source>
        <dbReference type="ARBA" id="ARBA00007638"/>
    </source>
</evidence>
<dbReference type="InterPro" id="IPR022546">
    <property type="entry name" value="Uncharacterised_Ycf68"/>
</dbReference>
<keyword evidence="4" id="KW-0150">Chloroplast</keyword>